<evidence type="ECO:0000313" key="2">
    <source>
        <dbReference type="Proteomes" id="UP001055811"/>
    </source>
</evidence>
<sequence length="132" mass="14123">MSGWFHNQGYLNSKPSEGAKSNSKSTILRACPLFRAISRLISSIVPDIHHDLTPIHISTTPIVDFSLSNSLAFIFPICQIALNSLLPLSVSLHLDIISSAATIYSLASTKSKVVSSCSIISGASLTLPLFPN</sequence>
<proteinExistence type="predicted"/>
<name>A0ACB9CRK6_CICIN</name>
<evidence type="ECO:0000313" key="1">
    <source>
        <dbReference type="EMBL" id="KAI3736850.1"/>
    </source>
</evidence>
<dbReference type="Proteomes" id="UP001055811">
    <property type="component" value="Linkage Group LG05"/>
</dbReference>
<protein>
    <submittedName>
        <fullName evidence="1">Uncharacterized protein</fullName>
    </submittedName>
</protein>
<keyword evidence="2" id="KW-1185">Reference proteome</keyword>
<comment type="caution">
    <text evidence="1">The sequence shown here is derived from an EMBL/GenBank/DDBJ whole genome shotgun (WGS) entry which is preliminary data.</text>
</comment>
<accession>A0ACB9CRK6</accession>
<organism evidence="1 2">
    <name type="scientific">Cichorium intybus</name>
    <name type="common">Chicory</name>
    <dbReference type="NCBI Taxonomy" id="13427"/>
    <lineage>
        <taxon>Eukaryota</taxon>
        <taxon>Viridiplantae</taxon>
        <taxon>Streptophyta</taxon>
        <taxon>Embryophyta</taxon>
        <taxon>Tracheophyta</taxon>
        <taxon>Spermatophyta</taxon>
        <taxon>Magnoliopsida</taxon>
        <taxon>eudicotyledons</taxon>
        <taxon>Gunneridae</taxon>
        <taxon>Pentapetalae</taxon>
        <taxon>asterids</taxon>
        <taxon>campanulids</taxon>
        <taxon>Asterales</taxon>
        <taxon>Asteraceae</taxon>
        <taxon>Cichorioideae</taxon>
        <taxon>Cichorieae</taxon>
        <taxon>Cichoriinae</taxon>
        <taxon>Cichorium</taxon>
    </lineage>
</organism>
<reference evidence="2" key="1">
    <citation type="journal article" date="2022" name="Mol. Ecol. Resour.">
        <title>The genomes of chicory, endive, great burdock and yacon provide insights into Asteraceae palaeo-polyploidization history and plant inulin production.</title>
        <authorList>
            <person name="Fan W."/>
            <person name="Wang S."/>
            <person name="Wang H."/>
            <person name="Wang A."/>
            <person name="Jiang F."/>
            <person name="Liu H."/>
            <person name="Zhao H."/>
            <person name="Xu D."/>
            <person name="Zhang Y."/>
        </authorList>
    </citation>
    <scope>NUCLEOTIDE SEQUENCE [LARGE SCALE GENOMIC DNA]</scope>
    <source>
        <strain evidence="2">cv. Punajuju</strain>
    </source>
</reference>
<gene>
    <name evidence="1" type="ORF">L2E82_26837</name>
</gene>
<dbReference type="EMBL" id="CM042013">
    <property type="protein sequence ID" value="KAI3736850.1"/>
    <property type="molecule type" value="Genomic_DNA"/>
</dbReference>
<reference evidence="1 2" key="2">
    <citation type="journal article" date="2022" name="Mol. Ecol. Resour.">
        <title>The genomes of chicory, endive, great burdock and yacon provide insights into Asteraceae paleo-polyploidization history and plant inulin production.</title>
        <authorList>
            <person name="Fan W."/>
            <person name="Wang S."/>
            <person name="Wang H."/>
            <person name="Wang A."/>
            <person name="Jiang F."/>
            <person name="Liu H."/>
            <person name="Zhao H."/>
            <person name="Xu D."/>
            <person name="Zhang Y."/>
        </authorList>
    </citation>
    <scope>NUCLEOTIDE SEQUENCE [LARGE SCALE GENOMIC DNA]</scope>
    <source>
        <strain evidence="2">cv. Punajuju</strain>
        <tissue evidence="1">Leaves</tissue>
    </source>
</reference>